<keyword evidence="1" id="KW-0732">Signal</keyword>
<dbReference type="PANTHER" id="PTHR34094">
    <property type="match status" value="1"/>
</dbReference>
<dbReference type="eggNOG" id="COG3595">
    <property type="taxonomic scope" value="Bacteria"/>
</dbReference>
<dbReference type="Proteomes" id="UP000004095">
    <property type="component" value="Unassembled WGS sequence"/>
</dbReference>
<name>A1ZC54_MICM2</name>
<comment type="caution">
    <text evidence="3">The sequence shown here is derived from an EMBL/GenBank/DDBJ whole genome shotgun (WGS) entry which is preliminary data.</text>
</comment>
<proteinExistence type="predicted"/>
<dbReference type="RefSeq" id="WP_002692600.1">
    <property type="nucleotide sequence ID" value="NZ_AAWS01000001.1"/>
</dbReference>
<evidence type="ECO:0000313" key="3">
    <source>
        <dbReference type="EMBL" id="EAY31856.1"/>
    </source>
</evidence>
<evidence type="ECO:0000256" key="1">
    <source>
        <dbReference type="SAM" id="SignalP"/>
    </source>
</evidence>
<feature type="signal peptide" evidence="1">
    <location>
        <begin position="1"/>
        <end position="27"/>
    </location>
</feature>
<protein>
    <recommendedName>
        <fullName evidence="2">DUF4097 domain-containing protein</fullName>
    </recommendedName>
</protein>
<dbReference type="AlphaFoldDB" id="A1ZC54"/>
<dbReference type="OrthoDB" id="1118101at2"/>
<organism evidence="3 4">
    <name type="scientific">Microscilla marina ATCC 23134</name>
    <dbReference type="NCBI Taxonomy" id="313606"/>
    <lineage>
        <taxon>Bacteria</taxon>
        <taxon>Pseudomonadati</taxon>
        <taxon>Bacteroidota</taxon>
        <taxon>Cytophagia</taxon>
        <taxon>Cytophagales</taxon>
        <taxon>Microscillaceae</taxon>
        <taxon>Microscilla</taxon>
    </lineage>
</organism>
<evidence type="ECO:0000259" key="2">
    <source>
        <dbReference type="Pfam" id="PF13349"/>
    </source>
</evidence>
<keyword evidence="4" id="KW-1185">Reference proteome</keyword>
<dbReference type="InterPro" id="IPR025164">
    <property type="entry name" value="Toastrack_DUF4097"/>
</dbReference>
<evidence type="ECO:0000313" key="4">
    <source>
        <dbReference type="Proteomes" id="UP000004095"/>
    </source>
</evidence>
<sequence>MKNIKYLLWVITLVFCVLTFYSFSSQAQGSVVAQIDTSYAGIKNVEIKARFCRVEIGAVDNTDKVSFFGEITGNYSKGAYKFMHQKVGNTLKVWLDGKSFKIGFSIISKSKLMFKIPKGTNVVVQNTSGSVYGVGLNGAITHLAANSGSIKAANINSPKVYIKTSSGSIKTENISGKNIEFKSSSGSIRAENVSGQTLIAQSSSGGQRWANITAEFTTQANSGGIRVTGVKGNTSLRTSSGSIKVSNLAGNLKAKASSGGVLLKNVQGALNVRASSGSIKGDEILLTGNSDFESRSGGIRMKLKNDLKKLDFDLRASSGSLRIGGQRSGKRFVLRNGNRILVTGISRSGSQRYVSFDEGK</sequence>
<feature type="domain" description="DUF4097" evidence="2">
    <location>
        <begin position="70"/>
        <end position="227"/>
    </location>
</feature>
<dbReference type="EMBL" id="AAWS01000001">
    <property type="protein sequence ID" value="EAY31856.1"/>
    <property type="molecule type" value="Genomic_DNA"/>
</dbReference>
<reference evidence="3 4" key="1">
    <citation type="submission" date="2007-01" db="EMBL/GenBank/DDBJ databases">
        <authorList>
            <person name="Haygood M."/>
            <person name="Podell S."/>
            <person name="Anderson C."/>
            <person name="Hopkinson B."/>
            <person name="Roe K."/>
            <person name="Barbeau K."/>
            <person name="Gaasterland T."/>
            <person name="Ferriera S."/>
            <person name="Johnson J."/>
            <person name="Kravitz S."/>
            <person name="Beeson K."/>
            <person name="Sutton G."/>
            <person name="Rogers Y.-H."/>
            <person name="Friedman R."/>
            <person name="Frazier M."/>
            <person name="Venter J.C."/>
        </authorList>
    </citation>
    <scope>NUCLEOTIDE SEQUENCE [LARGE SCALE GENOMIC DNA]</scope>
    <source>
        <strain evidence="3 4">ATCC 23134</strain>
    </source>
</reference>
<feature type="chain" id="PRO_5002641766" description="DUF4097 domain-containing protein" evidence="1">
    <location>
        <begin position="28"/>
        <end position="360"/>
    </location>
</feature>
<dbReference type="PANTHER" id="PTHR34094:SF1">
    <property type="entry name" value="PROTEIN FAM185A"/>
    <property type="match status" value="1"/>
</dbReference>
<accession>A1ZC54</accession>
<dbReference type="Pfam" id="PF13349">
    <property type="entry name" value="DUF4097"/>
    <property type="match status" value="1"/>
</dbReference>
<gene>
    <name evidence="3" type="ORF">M23134_01885</name>
</gene>